<accession>A0A5R9C644</accession>
<gene>
    <name evidence="2" type="ORF">ACEN37_00835</name>
    <name evidence="3" type="ORF">FEZ48_03980</name>
</gene>
<dbReference type="AlphaFoldDB" id="A0A5R9C644"/>
<evidence type="ECO:0000313" key="5">
    <source>
        <dbReference type="Proteomes" id="UP001625374"/>
    </source>
</evidence>
<feature type="transmembrane region" description="Helical" evidence="1">
    <location>
        <begin position="90"/>
        <end position="108"/>
    </location>
</feature>
<keyword evidence="5" id="KW-1185">Reference proteome</keyword>
<evidence type="ECO:0000313" key="3">
    <source>
        <dbReference type="EMBL" id="TLQ08399.1"/>
    </source>
</evidence>
<reference evidence="2 5" key="2">
    <citation type="submission" date="2024-08" db="EMBL/GenBank/DDBJ databases">
        <authorList>
            <person name="Arias E."/>
        </authorList>
    </citation>
    <scope>NUCLEOTIDE SEQUENCE [LARGE SCALE GENOMIC DNA]</scope>
    <source>
        <strain evidence="2 5">FAM 24106</strain>
    </source>
</reference>
<keyword evidence="1" id="KW-1133">Transmembrane helix</keyword>
<feature type="transmembrane region" description="Helical" evidence="1">
    <location>
        <begin position="30"/>
        <end position="52"/>
    </location>
</feature>
<evidence type="ECO:0000313" key="4">
    <source>
        <dbReference type="Proteomes" id="UP000307201"/>
    </source>
</evidence>
<name>A0A5R9C644_9LACT</name>
<dbReference type="Proteomes" id="UP000307201">
    <property type="component" value="Unassembled WGS sequence"/>
</dbReference>
<evidence type="ECO:0000256" key="1">
    <source>
        <dbReference type="SAM" id="Phobius"/>
    </source>
</evidence>
<keyword evidence="1" id="KW-0812">Transmembrane</keyword>
<dbReference type="RefSeq" id="WP_087056859.1">
    <property type="nucleotide sequence ID" value="NZ_BKBH01000005.1"/>
</dbReference>
<feature type="transmembrane region" description="Helical" evidence="1">
    <location>
        <begin position="6"/>
        <end position="23"/>
    </location>
</feature>
<sequence length="114" mass="13389">MLYIPWLLRFIFILVIIFGARIIQKHMCNLAFFKIIMSMQVILLFLFFTNSFSLLDPLYLLFDSVWWGLCAVGFLAYYPIHSTSSKIRNWMVPILFIYSILTILMVMMSGCGEL</sequence>
<keyword evidence="1" id="KW-0472">Membrane</keyword>
<feature type="transmembrane region" description="Helical" evidence="1">
    <location>
        <begin position="58"/>
        <end position="78"/>
    </location>
</feature>
<proteinExistence type="predicted"/>
<protein>
    <submittedName>
        <fullName evidence="3">Uncharacterized protein</fullName>
    </submittedName>
</protein>
<comment type="caution">
    <text evidence="3">The sequence shown here is derived from an EMBL/GenBank/DDBJ whole genome shotgun (WGS) entry which is preliminary data.</text>
</comment>
<dbReference type="EMBL" id="JBGQQK010000002">
    <property type="protein sequence ID" value="MFL2101790.1"/>
    <property type="molecule type" value="Genomic_DNA"/>
</dbReference>
<reference evidence="3 4" key="1">
    <citation type="submission" date="2019-05" db="EMBL/GenBank/DDBJ databases">
        <title>The metagenome of a microbial culture collection derived from dairy environment covers the genomic content of the human microbiome.</title>
        <authorList>
            <person name="Roder T."/>
            <person name="Wuthrich D."/>
            <person name="Sattari Z."/>
            <person name="Von Ah U."/>
            <person name="Bar C."/>
            <person name="Ronchi F."/>
            <person name="Macpherson A.J."/>
            <person name="Ganal-Vonarburg S.C."/>
            <person name="Bruggmann R."/>
            <person name="Vergeres G."/>
        </authorList>
    </citation>
    <scope>NUCLEOTIDE SEQUENCE [LARGE SCALE GENOMIC DNA]</scope>
    <source>
        <strain evidence="3 4">FAM 24235</strain>
    </source>
</reference>
<dbReference type="EMBL" id="VBTE01000008">
    <property type="protein sequence ID" value="TLQ08399.1"/>
    <property type="molecule type" value="Genomic_DNA"/>
</dbReference>
<evidence type="ECO:0000313" key="2">
    <source>
        <dbReference type="EMBL" id="MFL2101790.1"/>
    </source>
</evidence>
<organism evidence="3 4">
    <name type="scientific">Marinilactibacillus psychrotolerans</name>
    <dbReference type="NCBI Taxonomy" id="191770"/>
    <lineage>
        <taxon>Bacteria</taxon>
        <taxon>Bacillati</taxon>
        <taxon>Bacillota</taxon>
        <taxon>Bacilli</taxon>
        <taxon>Lactobacillales</taxon>
        <taxon>Carnobacteriaceae</taxon>
        <taxon>Marinilactibacillus</taxon>
    </lineage>
</organism>
<dbReference type="Proteomes" id="UP001625374">
    <property type="component" value="Unassembled WGS sequence"/>
</dbReference>